<dbReference type="AlphaFoldDB" id="A0A151A4Q3"/>
<dbReference type="Pfam" id="PF22780">
    <property type="entry name" value="HI0933_like_1st"/>
    <property type="match status" value="1"/>
</dbReference>
<dbReference type="InterPro" id="IPR036188">
    <property type="entry name" value="FAD/NAD-bd_sf"/>
</dbReference>
<feature type="domain" description="RsdA/BaiN/AoA(So)-like Rossmann fold-like" evidence="4">
    <location>
        <begin position="3"/>
        <end position="412"/>
    </location>
</feature>
<dbReference type="InterPro" id="IPR004792">
    <property type="entry name" value="BaiN-like"/>
</dbReference>
<evidence type="ECO:0008006" key="8">
    <source>
        <dbReference type="Google" id="ProtNLM"/>
    </source>
</evidence>
<dbReference type="InterPro" id="IPR057661">
    <property type="entry name" value="RsdA/BaiN/AoA(So)_Rossmann"/>
</dbReference>
<protein>
    <recommendedName>
        <fullName evidence="8">NAD(FAD)-utilizing dehydrogenase</fullName>
    </recommendedName>
</protein>
<dbReference type="PRINTS" id="PR00411">
    <property type="entry name" value="PNDRDTASEI"/>
</dbReference>
<dbReference type="Proteomes" id="UP000075418">
    <property type="component" value="Unassembled WGS sequence"/>
</dbReference>
<dbReference type="InterPro" id="IPR023166">
    <property type="entry name" value="BaiN-like_dom_sf"/>
</dbReference>
<dbReference type="PRINTS" id="PR00368">
    <property type="entry name" value="FADPNR"/>
</dbReference>
<proteinExistence type="predicted"/>
<keyword evidence="3" id="KW-0274">FAD</keyword>
<sequence length="421" mass="46317">MYQTIIIGGGPSGLMAAVAASQENSNILLIEKKKGLGRKLKISGGGRCNVTNRLPYEEIIKNIPGNGKFLYSPFSIFDNESIINFFESREVKLKEEDHGRMFPISNKAQDVVDALVNTLNSNNVDVLEETTVTAINVEQDGTYTVILDNQKTFQSHTIVIATGGTSVPQTGSTGDGYKFAEALGHSITELFPTEVPITSPEPFIKSKELKGLSLKDVALSVLKKNGKTRITHQMDMIFTHFGVSGPAALRCSQFVYKEQKNQKKQDIFMQLDVFPELNHDQVEQQIRGLLKEAPDKAIKNSLHGLIEERYLLFMLKQAEIDDYLTSHHLSNAKITDLVNLFKGFKFTVNGTLPLDKAFVTGGGVSLKELHPKTMMSKISEGLFLCGEVLDIHGYTGGYNITSALVTGHVAGTSAGQFKKEQ</sequence>
<dbReference type="Pfam" id="PF03486">
    <property type="entry name" value="HI0933_like"/>
    <property type="match status" value="1"/>
</dbReference>
<dbReference type="Gene3D" id="3.50.50.60">
    <property type="entry name" value="FAD/NAD(P)-binding domain"/>
    <property type="match status" value="1"/>
</dbReference>
<feature type="domain" description="RsdA/BaiN/AoA(So)-like insert" evidence="5">
    <location>
        <begin position="192"/>
        <end position="359"/>
    </location>
</feature>
<keyword evidence="2" id="KW-0285">Flavoprotein</keyword>
<organism evidence="6 7">
    <name type="scientific">Staphylococcus kloosii</name>
    <dbReference type="NCBI Taxonomy" id="29384"/>
    <lineage>
        <taxon>Bacteria</taxon>
        <taxon>Bacillati</taxon>
        <taxon>Bacillota</taxon>
        <taxon>Bacilli</taxon>
        <taxon>Bacillales</taxon>
        <taxon>Staphylococcaceae</taxon>
        <taxon>Staphylococcus</taxon>
    </lineage>
</organism>
<dbReference type="SUPFAM" id="SSF51905">
    <property type="entry name" value="FAD/NAD(P)-binding domain"/>
    <property type="match status" value="1"/>
</dbReference>
<evidence type="ECO:0000313" key="7">
    <source>
        <dbReference type="Proteomes" id="UP000075418"/>
    </source>
</evidence>
<evidence type="ECO:0000256" key="1">
    <source>
        <dbReference type="ARBA" id="ARBA00001974"/>
    </source>
</evidence>
<dbReference type="InterPro" id="IPR055178">
    <property type="entry name" value="RsdA/BaiN/AoA(So)-like_dom"/>
</dbReference>
<dbReference type="Gene3D" id="1.10.8.260">
    <property type="entry name" value="HI0933 insert domain-like"/>
    <property type="match status" value="1"/>
</dbReference>
<evidence type="ECO:0000259" key="4">
    <source>
        <dbReference type="Pfam" id="PF03486"/>
    </source>
</evidence>
<evidence type="ECO:0000313" key="6">
    <source>
        <dbReference type="EMBL" id="KYH14215.1"/>
    </source>
</evidence>
<dbReference type="EMBL" id="LUGM01000002">
    <property type="protein sequence ID" value="KYH14215.1"/>
    <property type="molecule type" value="Genomic_DNA"/>
</dbReference>
<dbReference type="PANTHER" id="PTHR42887:SF2">
    <property type="entry name" value="OS12G0638800 PROTEIN"/>
    <property type="match status" value="1"/>
</dbReference>
<reference evidence="6 7" key="1">
    <citation type="submission" date="2016-02" db="EMBL/GenBank/DDBJ databases">
        <title>Draft genome sequence of hydrocarbon degrading Staphylococcus saprophyticus Strain CNV2, isolated from crude-oil contaminated soil from Noonmati Oil Refinery, Guwahati, Assam, India.</title>
        <authorList>
            <person name="Mukherjee A."/>
            <person name="Chettri B."/>
            <person name="Langpoklakpam J."/>
            <person name="Singh A.K."/>
            <person name="Chattopadhyay D.J."/>
        </authorList>
    </citation>
    <scope>NUCLEOTIDE SEQUENCE [LARGE SCALE GENOMIC DNA]</scope>
    <source>
        <strain evidence="6 7">CNV2</strain>
    </source>
</reference>
<evidence type="ECO:0000256" key="2">
    <source>
        <dbReference type="ARBA" id="ARBA00022630"/>
    </source>
</evidence>
<evidence type="ECO:0000259" key="5">
    <source>
        <dbReference type="Pfam" id="PF22780"/>
    </source>
</evidence>
<dbReference type="SUPFAM" id="SSF160996">
    <property type="entry name" value="HI0933 insert domain-like"/>
    <property type="match status" value="1"/>
</dbReference>
<comment type="caution">
    <text evidence="6">The sequence shown here is derived from an EMBL/GenBank/DDBJ whole genome shotgun (WGS) entry which is preliminary data.</text>
</comment>
<dbReference type="PANTHER" id="PTHR42887">
    <property type="entry name" value="OS12G0638800 PROTEIN"/>
    <property type="match status" value="1"/>
</dbReference>
<dbReference type="RefSeq" id="WP_061854401.1">
    <property type="nucleotide sequence ID" value="NZ_LUGM01000002.1"/>
</dbReference>
<dbReference type="Gene3D" id="2.40.30.10">
    <property type="entry name" value="Translation factors"/>
    <property type="match status" value="1"/>
</dbReference>
<dbReference type="NCBIfam" id="TIGR00275">
    <property type="entry name" value="aminoacetone oxidase family FAD-binding enzyme"/>
    <property type="match status" value="1"/>
</dbReference>
<evidence type="ECO:0000256" key="3">
    <source>
        <dbReference type="ARBA" id="ARBA00022827"/>
    </source>
</evidence>
<comment type="cofactor">
    <cofactor evidence="1">
        <name>FAD</name>
        <dbReference type="ChEBI" id="CHEBI:57692"/>
    </cofactor>
</comment>
<accession>A0A151A4Q3</accession>
<name>A0A151A4Q3_9STAP</name>
<gene>
    <name evidence="6" type="ORF">A0131_05410</name>
</gene>